<reference evidence="1 3" key="1">
    <citation type="submission" date="2020-07" db="EMBL/GenBank/DDBJ databases">
        <authorList>
            <person name="Teixeira M."/>
        </authorList>
    </citation>
    <scope>NUCLEOTIDE SEQUENCE</scope>
    <source>
        <strain evidence="2">3</strain>
        <strain evidence="1">Xanthomonas arboricola pv. juglandis CPBF 427</strain>
    </source>
</reference>
<proteinExistence type="predicted"/>
<organism evidence="1">
    <name type="scientific">Xanthomonas campestris pv. juglandis</name>
    <name type="common">Xanthomonas arboricola pv. juglandis</name>
    <dbReference type="NCBI Taxonomy" id="195709"/>
    <lineage>
        <taxon>Bacteria</taxon>
        <taxon>Pseudomonadati</taxon>
        <taxon>Pseudomonadota</taxon>
        <taxon>Gammaproteobacteria</taxon>
        <taxon>Lysobacterales</taxon>
        <taxon>Lysobacteraceae</taxon>
        <taxon>Xanthomonas</taxon>
    </lineage>
</organism>
<evidence type="ECO:0000313" key="1">
    <source>
        <dbReference type="EMBL" id="CAD0341623.1"/>
    </source>
</evidence>
<dbReference type="EMBL" id="LR861807">
    <property type="protein sequence ID" value="CAD1796800.1"/>
    <property type="molecule type" value="Genomic_DNA"/>
</dbReference>
<dbReference type="RefSeq" id="WP_144422389.1">
    <property type="nucleotide sequence ID" value="NZ_CP012251.1"/>
</dbReference>
<sequence>MLQLFAASWMRGGIDALHDDEEITPIRHWCSDSMRATLQHMKSQLRYTVRHEGTSQIKQPLGLHRASEIGVGFVALLQG</sequence>
<dbReference type="AlphaFoldDB" id="A0A7U7HP93"/>
<protein>
    <submittedName>
        <fullName evidence="1">Uncharacterized protein</fullName>
    </submittedName>
</protein>
<accession>A0A7U7HP93</accession>
<evidence type="ECO:0000313" key="2">
    <source>
        <dbReference type="EMBL" id="CAD1796800.1"/>
    </source>
</evidence>
<name>A0A7U7HP93_XANCJ</name>
<dbReference type="EMBL" id="LR824643">
    <property type="protein sequence ID" value="CAD0341623.1"/>
    <property type="molecule type" value="Genomic_DNA"/>
</dbReference>
<gene>
    <name evidence="2" type="ORF">XSP_003728</name>
    <name evidence="1" type="ORF">XSP_003758</name>
</gene>
<evidence type="ECO:0000313" key="3">
    <source>
        <dbReference type="Proteomes" id="UP000514411"/>
    </source>
</evidence>
<dbReference type="Proteomes" id="UP000514411">
    <property type="component" value="Chromosome"/>
</dbReference>